<protein>
    <submittedName>
        <fullName evidence="2">Uncharacterized protein</fullName>
    </submittedName>
</protein>
<dbReference type="EMBL" id="KQ242070">
    <property type="protein sequence ID" value="KNC81092.1"/>
    <property type="molecule type" value="Genomic_DNA"/>
</dbReference>
<evidence type="ECO:0000256" key="1">
    <source>
        <dbReference type="SAM" id="MobiDB-lite"/>
    </source>
</evidence>
<feature type="compositionally biased region" description="Basic and acidic residues" evidence="1">
    <location>
        <begin position="1"/>
        <end position="12"/>
    </location>
</feature>
<keyword evidence="3" id="KW-1185">Reference proteome</keyword>
<name>A0A0L0FWA2_9EUKA</name>
<organism evidence="2 3">
    <name type="scientific">Sphaeroforma arctica JP610</name>
    <dbReference type="NCBI Taxonomy" id="667725"/>
    <lineage>
        <taxon>Eukaryota</taxon>
        <taxon>Ichthyosporea</taxon>
        <taxon>Ichthyophonida</taxon>
        <taxon>Sphaeroforma</taxon>
    </lineage>
</organism>
<gene>
    <name evidence="2" type="ORF">SARC_06572</name>
</gene>
<dbReference type="eggNOG" id="ENOG502SZJJ">
    <property type="taxonomic scope" value="Eukaryota"/>
</dbReference>
<dbReference type="AlphaFoldDB" id="A0A0L0FWA2"/>
<proteinExistence type="predicted"/>
<feature type="region of interest" description="Disordered" evidence="1">
    <location>
        <begin position="1"/>
        <end position="31"/>
    </location>
</feature>
<reference evidence="2 3" key="1">
    <citation type="submission" date="2011-02" db="EMBL/GenBank/DDBJ databases">
        <title>The Genome Sequence of Sphaeroforma arctica JP610.</title>
        <authorList>
            <consortium name="The Broad Institute Genome Sequencing Platform"/>
            <person name="Russ C."/>
            <person name="Cuomo C."/>
            <person name="Young S.K."/>
            <person name="Zeng Q."/>
            <person name="Gargeya S."/>
            <person name="Alvarado L."/>
            <person name="Berlin A."/>
            <person name="Chapman S.B."/>
            <person name="Chen Z."/>
            <person name="Freedman E."/>
            <person name="Gellesch M."/>
            <person name="Goldberg J."/>
            <person name="Griggs A."/>
            <person name="Gujja S."/>
            <person name="Heilman E."/>
            <person name="Heiman D."/>
            <person name="Howarth C."/>
            <person name="Mehta T."/>
            <person name="Neiman D."/>
            <person name="Pearson M."/>
            <person name="Roberts A."/>
            <person name="Saif S."/>
            <person name="Shea T."/>
            <person name="Shenoy N."/>
            <person name="Sisk P."/>
            <person name="Stolte C."/>
            <person name="Sykes S."/>
            <person name="White J."/>
            <person name="Yandava C."/>
            <person name="Burger G."/>
            <person name="Gray M.W."/>
            <person name="Holland P.W.H."/>
            <person name="King N."/>
            <person name="Lang F.B.F."/>
            <person name="Roger A.J."/>
            <person name="Ruiz-Trillo I."/>
            <person name="Haas B."/>
            <person name="Nusbaum C."/>
            <person name="Birren B."/>
        </authorList>
    </citation>
    <scope>NUCLEOTIDE SEQUENCE [LARGE SCALE GENOMIC DNA]</scope>
    <source>
        <strain evidence="2 3">JP610</strain>
    </source>
</reference>
<dbReference type="RefSeq" id="XP_014154994.1">
    <property type="nucleotide sequence ID" value="XM_014299519.1"/>
</dbReference>
<evidence type="ECO:0000313" key="2">
    <source>
        <dbReference type="EMBL" id="KNC81092.1"/>
    </source>
</evidence>
<sequence>MEEKSIKTSSIDKEEDSESSSDKDSESEDNITTTMIITTILTVLTNIIPVLEQSNMVPRGSLVYWFQPSLDEIAGHML</sequence>
<dbReference type="GeneID" id="25907076"/>
<evidence type="ECO:0000313" key="3">
    <source>
        <dbReference type="Proteomes" id="UP000054560"/>
    </source>
</evidence>
<feature type="compositionally biased region" description="Acidic residues" evidence="1">
    <location>
        <begin position="13"/>
        <end position="29"/>
    </location>
</feature>
<dbReference type="Proteomes" id="UP000054560">
    <property type="component" value="Unassembled WGS sequence"/>
</dbReference>
<accession>A0A0L0FWA2</accession>